<dbReference type="Pfam" id="PF00072">
    <property type="entry name" value="Response_reg"/>
    <property type="match status" value="1"/>
</dbReference>
<dbReference type="SMART" id="SM00448">
    <property type="entry name" value="REC"/>
    <property type="match status" value="1"/>
</dbReference>
<dbReference type="InterPro" id="IPR003594">
    <property type="entry name" value="HATPase_dom"/>
</dbReference>
<keyword evidence="7" id="KW-0067">ATP-binding</keyword>
<dbReference type="SMART" id="SM00086">
    <property type="entry name" value="PAC"/>
    <property type="match status" value="1"/>
</dbReference>
<dbReference type="Gene3D" id="3.30.565.10">
    <property type="entry name" value="Histidine kinase-like ATPase, C-terminal domain"/>
    <property type="match status" value="1"/>
</dbReference>
<dbReference type="GO" id="GO:0006355">
    <property type="term" value="P:regulation of DNA-templated transcription"/>
    <property type="evidence" value="ECO:0007669"/>
    <property type="project" value="InterPro"/>
</dbReference>
<feature type="domain" description="CBS" evidence="16">
    <location>
        <begin position="166"/>
        <end position="234"/>
    </location>
</feature>
<dbReference type="InterPro" id="IPR003661">
    <property type="entry name" value="HisK_dim/P_dom"/>
</dbReference>
<dbReference type="SMART" id="SM00388">
    <property type="entry name" value="HisKA"/>
    <property type="match status" value="1"/>
</dbReference>
<dbReference type="Gene3D" id="3.30.450.20">
    <property type="entry name" value="PAS domain"/>
    <property type="match status" value="1"/>
</dbReference>
<dbReference type="SUPFAM" id="SSF55874">
    <property type="entry name" value="ATPase domain of HSP90 chaperone/DNA topoisomerase II/histidine kinase"/>
    <property type="match status" value="1"/>
</dbReference>
<dbReference type="Pfam" id="PF00989">
    <property type="entry name" value="PAS"/>
    <property type="match status" value="1"/>
</dbReference>
<dbReference type="PROSITE" id="PS50112">
    <property type="entry name" value="PAS"/>
    <property type="match status" value="1"/>
</dbReference>
<feature type="domain" description="PAC" evidence="15">
    <location>
        <begin position="415"/>
        <end position="467"/>
    </location>
</feature>
<feature type="domain" description="Histidine kinase" evidence="12">
    <location>
        <begin position="480"/>
        <end position="704"/>
    </location>
</feature>
<dbReference type="InterPro" id="IPR036097">
    <property type="entry name" value="HisK_dim/P_sf"/>
</dbReference>
<keyword evidence="18" id="KW-1185">Reference proteome</keyword>
<keyword evidence="3 9" id="KW-0597">Phosphoprotein</keyword>
<feature type="coiled-coil region" evidence="11">
    <location>
        <begin position="301"/>
        <end position="350"/>
    </location>
</feature>
<evidence type="ECO:0000256" key="4">
    <source>
        <dbReference type="ARBA" id="ARBA00022679"/>
    </source>
</evidence>
<evidence type="ECO:0000313" key="17">
    <source>
        <dbReference type="EMBL" id="NEZ55707.1"/>
    </source>
</evidence>
<dbReference type="SMART" id="SM00387">
    <property type="entry name" value="HATPase_c"/>
    <property type="match status" value="1"/>
</dbReference>
<organism evidence="17 18">
    <name type="scientific">Adonisia turfae CCMR0081</name>
    <dbReference type="NCBI Taxonomy" id="2292702"/>
    <lineage>
        <taxon>Bacteria</taxon>
        <taxon>Bacillati</taxon>
        <taxon>Cyanobacteriota</taxon>
        <taxon>Adonisia</taxon>
        <taxon>Adonisia turfae</taxon>
    </lineage>
</organism>
<evidence type="ECO:0000256" key="6">
    <source>
        <dbReference type="ARBA" id="ARBA00022777"/>
    </source>
</evidence>
<dbReference type="SUPFAM" id="SSF47384">
    <property type="entry name" value="Homodimeric domain of signal transducing histidine kinase"/>
    <property type="match status" value="1"/>
</dbReference>
<dbReference type="PROSITE" id="PS50113">
    <property type="entry name" value="PAC"/>
    <property type="match status" value="1"/>
</dbReference>
<keyword evidence="6" id="KW-0418">Kinase</keyword>
<dbReference type="GO" id="GO:0005524">
    <property type="term" value="F:ATP binding"/>
    <property type="evidence" value="ECO:0007669"/>
    <property type="project" value="UniProtKB-KW"/>
</dbReference>
<dbReference type="InterPro" id="IPR013767">
    <property type="entry name" value="PAS_fold"/>
</dbReference>
<dbReference type="CDD" id="cd04620">
    <property type="entry name" value="CBS_two-component_sensor_histidine_kinase_repeat1"/>
    <property type="match status" value="1"/>
</dbReference>
<evidence type="ECO:0000259" key="12">
    <source>
        <dbReference type="PROSITE" id="PS50109"/>
    </source>
</evidence>
<evidence type="ECO:0000259" key="15">
    <source>
        <dbReference type="PROSITE" id="PS50113"/>
    </source>
</evidence>
<dbReference type="InterPro" id="IPR005467">
    <property type="entry name" value="His_kinase_dom"/>
</dbReference>
<dbReference type="InterPro" id="IPR035965">
    <property type="entry name" value="PAS-like_dom_sf"/>
</dbReference>
<dbReference type="InterPro" id="IPR001610">
    <property type="entry name" value="PAC"/>
</dbReference>
<dbReference type="InterPro" id="IPR000014">
    <property type="entry name" value="PAS"/>
</dbReference>
<dbReference type="PROSITE" id="PS50110">
    <property type="entry name" value="RESPONSE_REGULATORY"/>
    <property type="match status" value="1"/>
</dbReference>
<dbReference type="InterPro" id="IPR036890">
    <property type="entry name" value="HATPase_C_sf"/>
</dbReference>
<keyword evidence="10" id="KW-0129">CBS domain</keyword>
<dbReference type="Pfam" id="PF02518">
    <property type="entry name" value="HATPase_c"/>
    <property type="match status" value="1"/>
</dbReference>
<feature type="domain" description="Response regulatory" evidence="13">
    <location>
        <begin position="723"/>
        <end position="839"/>
    </location>
</feature>
<evidence type="ECO:0000256" key="2">
    <source>
        <dbReference type="ARBA" id="ARBA00012438"/>
    </source>
</evidence>
<evidence type="ECO:0000259" key="13">
    <source>
        <dbReference type="PROSITE" id="PS50110"/>
    </source>
</evidence>
<dbReference type="RefSeq" id="WP_163697597.1">
    <property type="nucleotide sequence ID" value="NZ_QXHD01000004.1"/>
</dbReference>
<dbReference type="CDD" id="cd00130">
    <property type="entry name" value="PAS"/>
    <property type="match status" value="1"/>
</dbReference>
<protein>
    <recommendedName>
        <fullName evidence="2">histidine kinase</fullName>
        <ecNumber evidence="2">2.7.13.3</ecNumber>
    </recommendedName>
</protein>
<accession>A0A6M0RHG1</accession>
<dbReference type="InterPro" id="IPR011006">
    <property type="entry name" value="CheY-like_superfamily"/>
</dbReference>
<feature type="domain" description="CBS" evidence="16">
    <location>
        <begin position="13"/>
        <end position="93"/>
    </location>
</feature>
<dbReference type="Pfam" id="PF00512">
    <property type="entry name" value="HisKA"/>
    <property type="match status" value="1"/>
</dbReference>
<evidence type="ECO:0000256" key="9">
    <source>
        <dbReference type="PROSITE-ProRule" id="PRU00169"/>
    </source>
</evidence>
<comment type="caution">
    <text evidence="17">The sequence shown here is derived from an EMBL/GenBank/DDBJ whole genome shotgun (WGS) entry which is preliminary data.</text>
</comment>
<feature type="modified residue" description="4-aspartylphosphate" evidence="9">
    <location>
        <position position="774"/>
    </location>
</feature>
<dbReference type="EC" id="2.7.13.3" evidence="2"/>
<dbReference type="SUPFAM" id="SSF54631">
    <property type="entry name" value="CBS-domain pair"/>
    <property type="match status" value="2"/>
</dbReference>
<evidence type="ECO:0000256" key="7">
    <source>
        <dbReference type="ARBA" id="ARBA00022840"/>
    </source>
</evidence>
<evidence type="ECO:0000256" key="3">
    <source>
        <dbReference type="ARBA" id="ARBA00022553"/>
    </source>
</evidence>
<keyword evidence="4" id="KW-0808">Transferase</keyword>
<feature type="domain" description="CBS" evidence="16">
    <location>
        <begin position="242"/>
        <end position="303"/>
    </location>
</feature>
<evidence type="ECO:0000259" key="14">
    <source>
        <dbReference type="PROSITE" id="PS50112"/>
    </source>
</evidence>
<keyword evidence="11" id="KW-0175">Coiled coil</keyword>
<dbReference type="CDD" id="cd17774">
    <property type="entry name" value="CBS_two-component_sensor_histidine_kinase_repeat2"/>
    <property type="match status" value="1"/>
</dbReference>
<dbReference type="InterPro" id="IPR000644">
    <property type="entry name" value="CBS_dom"/>
</dbReference>
<dbReference type="PRINTS" id="PR00344">
    <property type="entry name" value="BCTRLSENSOR"/>
</dbReference>
<dbReference type="Proteomes" id="UP000481033">
    <property type="component" value="Unassembled WGS sequence"/>
</dbReference>
<feature type="domain" description="PAS" evidence="14">
    <location>
        <begin position="343"/>
        <end position="426"/>
    </location>
</feature>
<dbReference type="Gene3D" id="3.40.50.2300">
    <property type="match status" value="1"/>
</dbReference>
<name>A0A6M0RHG1_9CYAN</name>
<dbReference type="InterPro" id="IPR004358">
    <property type="entry name" value="Sig_transdc_His_kin-like_C"/>
</dbReference>
<dbReference type="Pfam" id="PF00571">
    <property type="entry name" value="CBS"/>
    <property type="match status" value="4"/>
</dbReference>
<dbReference type="PANTHER" id="PTHR43065:SF46">
    <property type="entry name" value="C4-DICARBOXYLATE TRANSPORT SENSOR PROTEIN DCTB"/>
    <property type="match status" value="1"/>
</dbReference>
<dbReference type="InterPro" id="IPR046342">
    <property type="entry name" value="CBS_dom_sf"/>
</dbReference>
<proteinExistence type="predicted"/>
<evidence type="ECO:0000256" key="5">
    <source>
        <dbReference type="ARBA" id="ARBA00022741"/>
    </source>
</evidence>
<dbReference type="SMART" id="SM00116">
    <property type="entry name" value="CBS"/>
    <property type="match status" value="4"/>
</dbReference>
<comment type="catalytic activity">
    <reaction evidence="1">
        <text>ATP + protein L-histidine = ADP + protein N-phospho-L-histidine.</text>
        <dbReference type="EC" id="2.7.13.3"/>
    </reaction>
</comment>
<keyword evidence="5" id="KW-0547">Nucleotide-binding</keyword>
<evidence type="ECO:0000256" key="8">
    <source>
        <dbReference type="ARBA" id="ARBA00023012"/>
    </source>
</evidence>
<dbReference type="SMART" id="SM00091">
    <property type="entry name" value="PAS"/>
    <property type="match status" value="1"/>
</dbReference>
<dbReference type="SUPFAM" id="SSF55785">
    <property type="entry name" value="PYP-like sensor domain (PAS domain)"/>
    <property type="match status" value="1"/>
</dbReference>
<evidence type="ECO:0000256" key="1">
    <source>
        <dbReference type="ARBA" id="ARBA00000085"/>
    </source>
</evidence>
<dbReference type="CDD" id="cd00082">
    <property type="entry name" value="HisKA"/>
    <property type="match status" value="1"/>
</dbReference>
<feature type="domain" description="CBS" evidence="16">
    <location>
        <begin position="99"/>
        <end position="157"/>
    </location>
</feature>
<evidence type="ECO:0000256" key="10">
    <source>
        <dbReference type="PROSITE-ProRule" id="PRU00703"/>
    </source>
</evidence>
<keyword evidence="8" id="KW-0902">Two-component regulatory system</keyword>
<evidence type="ECO:0000313" key="18">
    <source>
        <dbReference type="Proteomes" id="UP000481033"/>
    </source>
</evidence>
<evidence type="ECO:0000259" key="16">
    <source>
        <dbReference type="PROSITE" id="PS51371"/>
    </source>
</evidence>
<dbReference type="PROSITE" id="PS51371">
    <property type="entry name" value="CBS"/>
    <property type="match status" value="4"/>
</dbReference>
<dbReference type="EMBL" id="QXHD01000004">
    <property type="protein sequence ID" value="NEZ55707.1"/>
    <property type="molecule type" value="Genomic_DNA"/>
</dbReference>
<dbReference type="PROSITE" id="PS50109">
    <property type="entry name" value="HIS_KIN"/>
    <property type="match status" value="1"/>
</dbReference>
<dbReference type="PANTHER" id="PTHR43065">
    <property type="entry name" value="SENSOR HISTIDINE KINASE"/>
    <property type="match status" value="1"/>
</dbReference>
<dbReference type="Gene3D" id="1.10.287.130">
    <property type="match status" value="1"/>
</dbReference>
<dbReference type="CDD" id="cd00156">
    <property type="entry name" value="REC"/>
    <property type="match status" value="1"/>
</dbReference>
<sequence>MSNPAPLMLSQAIDSEPLIVEPSTSLAEVIRLMNQAWVNHCNFGEPATNTQPPAAKAKQSSCVLIMTDGQLLGIFTERDVVTLIANGRIQDDLTIADVMTQSVISLKITGNQDIFVALNLIREHRIRHLPIFDEQDQLLGIVTLRSIREILEPSDLLRIRSVKEVMSTQVIHAPPNSSVMELAQLMAEHQTSCIVITEACQASDKDKESLQLFPIGILTERDIVQFRMMEFNLEQLEVQAVMSTPLFLVDPDDSLWAVHQQMQAHLVRRLVVASHQGELQGVITQTDILRILDPLEMYGILELLQHKLTELETENLRLLQNCTIQLEQELDTKEHERQQAEQTIRAQAALLDVTTDAIMVRGPEQQILFWNRGAERLYGWTVDEALGQTINQLIYRESLPEFEDIQTTLDQTGQWQGELQQVTKTGQKITVASRWTLMQEDTGYPQSILVVNTDITDKKQLERQFLRAQRLESIGTLAGGIAHDLNNILTPILGVAKLLPMLIRPDNTQALRLIEVLQSSTQRGVDMVNQVLSFSRGLEGERGALQIKHLIREVLQIAQQTFPKSISINSRLESDLWTIYGDATQLHQVLMNLCVNARDAMPNGGKLTVVAQNFHADDNYARVNLEANVGSYLIISVEDTGEGISPDIIDQIFDPFFTTKELGQGTGLGLSTAISIVKSHGGFLKIYSEVDRGSRFQIYLPASEASETLPTVEENLPQGQGELILVVDDEAPIREVTKRWLETYHYEVLTAYDGIDAIATFAEHQQDIAVVLMDMMMPQMNGPTAIKTLQKMNPQVKIIATSGLPSDSNLATTLSIDVESFLLKPYATESLLNTLHKVLRTPE</sequence>
<dbReference type="SUPFAM" id="SSF52172">
    <property type="entry name" value="CheY-like"/>
    <property type="match status" value="1"/>
</dbReference>
<reference evidence="17 18" key="1">
    <citation type="journal article" date="2020" name="Microb. Ecol.">
        <title>Ecogenomics of the Marine Benthic Filamentous Cyanobacterium Adonisia.</title>
        <authorList>
            <person name="Walter J.M."/>
            <person name="Coutinho F.H."/>
            <person name="Leomil L."/>
            <person name="Hargreaves P.I."/>
            <person name="Campeao M.E."/>
            <person name="Vieira V.V."/>
            <person name="Silva B.S."/>
            <person name="Fistarol G.O."/>
            <person name="Salomon P.S."/>
            <person name="Sawabe T."/>
            <person name="Mino S."/>
            <person name="Hosokawa M."/>
            <person name="Miyashita H."/>
            <person name="Maruyama F."/>
            <person name="van Verk M.C."/>
            <person name="Dutilh B.E."/>
            <person name="Thompson C.C."/>
            <person name="Thompson F.L."/>
        </authorList>
    </citation>
    <scope>NUCLEOTIDE SEQUENCE [LARGE SCALE GENOMIC DNA]</scope>
    <source>
        <strain evidence="17 18">CCMR0081</strain>
    </source>
</reference>
<dbReference type="AlphaFoldDB" id="A0A6M0RHG1"/>
<dbReference type="NCBIfam" id="TIGR00229">
    <property type="entry name" value="sensory_box"/>
    <property type="match status" value="1"/>
</dbReference>
<dbReference type="InterPro" id="IPR000700">
    <property type="entry name" value="PAS-assoc_C"/>
</dbReference>
<evidence type="ECO:0000256" key="11">
    <source>
        <dbReference type="SAM" id="Coils"/>
    </source>
</evidence>
<dbReference type="Gene3D" id="3.10.580.10">
    <property type="entry name" value="CBS-domain"/>
    <property type="match status" value="2"/>
</dbReference>
<dbReference type="InterPro" id="IPR001789">
    <property type="entry name" value="Sig_transdc_resp-reg_receiver"/>
</dbReference>
<gene>
    <name evidence="17" type="ORF">DXZ20_08480</name>
</gene>
<dbReference type="GO" id="GO:0000155">
    <property type="term" value="F:phosphorelay sensor kinase activity"/>
    <property type="evidence" value="ECO:0007669"/>
    <property type="project" value="InterPro"/>
</dbReference>